<evidence type="ECO:0000256" key="1">
    <source>
        <dbReference type="ARBA" id="ARBA00004370"/>
    </source>
</evidence>
<dbReference type="GO" id="GO:0009055">
    <property type="term" value="F:electron transfer activity"/>
    <property type="evidence" value="ECO:0007669"/>
    <property type="project" value="InterPro"/>
</dbReference>
<keyword evidence="6 10" id="KW-1133">Transmembrane helix</keyword>
<name>A0A221SWT0_9DEIO</name>
<dbReference type="PIRSF" id="PIRSF000178">
    <property type="entry name" value="SDH_cyt_b560"/>
    <property type="match status" value="1"/>
</dbReference>
<dbReference type="Proteomes" id="UP000259030">
    <property type="component" value="Chromosome"/>
</dbReference>
<dbReference type="EMBL" id="CP021081">
    <property type="protein sequence ID" value="ASN81088.1"/>
    <property type="molecule type" value="Genomic_DNA"/>
</dbReference>
<dbReference type="Gene3D" id="1.20.1300.10">
    <property type="entry name" value="Fumarate reductase/succinate dehydrogenase, transmembrane subunit"/>
    <property type="match status" value="1"/>
</dbReference>
<keyword evidence="5 9" id="KW-0479">Metal-binding</keyword>
<dbReference type="PANTHER" id="PTHR41910:SF1">
    <property type="entry name" value="SUCCINATE DEHYDROGENASE HYDROPHOBIC MEMBRANE ANCHOR SUBUNIT"/>
    <property type="match status" value="1"/>
</dbReference>
<dbReference type="InterPro" id="IPR000701">
    <property type="entry name" value="SuccDH_FuR_B_TM-su"/>
</dbReference>
<organism evidence="11 12">
    <name type="scientific">Deinococcus ficus</name>
    <dbReference type="NCBI Taxonomy" id="317577"/>
    <lineage>
        <taxon>Bacteria</taxon>
        <taxon>Thermotogati</taxon>
        <taxon>Deinococcota</taxon>
        <taxon>Deinococci</taxon>
        <taxon>Deinococcales</taxon>
        <taxon>Deinococcaceae</taxon>
        <taxon>Deinococcus</taxon>
    </lineage>
</organism>
<comment type="subcellular location">
    <subcellularLocation>
        <location evidence="1">Membrane</location>
    </subcellularLocation>
</comment>
<dbReference type="InterPro" id="IPR014314">
    <property type="entry name" value="Succ_DH_cytb556"/>
</dbReference>
<dbReference type="GO" id="GO:0016020">
    <property type="term" value="C:membrane"/>
    <property type="evidence" value="ECO:0007669"/>
    <property type="project" value="UniProtKB-SubCell"/>
</dbReference>
<dbReference type="OrthoDB" id="276905at2"/>
<keyword evidence="4 10" id="KW-0812">Transmembrane</keyword>
<comment type="similarity">
    <text evidence="2">Belongs to the cytochrome b560 family.</text>
</comment>
<evidence type="ECO:0000256" key="8">
    <source>
        <dbReference type="ARBA" id="ARBA00023136"/>
    </source>
</evidence>
<dbReference type="SUPFAM" id="SSF81343">
    <property type="entry name" value="Fumarate reductase respiratory complex transmembrane subunits"/>
    <property type="match status" value="1"/>
</dbReference>
<evidence type="ECO:0000256" key="2">
    <source>
        <dbReference type="ARBA" id="ARBA00007244"/>
    </source>
</evidence>
<comment type="cofactor">
    <cofactor evidence="9">
        <name>heme</name>
        <dbReference type="ChEBI" id="CHEBI:30413"/>
    </cofactor>
    <text evidence="9">The heme is bound between the two transmembrane subunits.</text>
</comment>
<dbReference type="GO" id="GO:0006099">
    <property type="term" value="P:tricarboxylic acid cycle"/>
    <property type="evidence" value="ECO:0007669"/>
    <property type="project" value="InterPro"/>
</dbReference>
<evidence type="ECO:0000256" key="5">
    <source>
        <dbReference type="ARBA" id="ARBA00022723"/>
    </source>
</evidence>
<evidence type="ECO:0000256" key="3">
    <source>
        <dbReference type="ARBA" id="ARBA00022617"/>
    </source>
</evidence>
<evidence type="ECO:0000256" key="9">
    <source>
        <dbReference type="PIRSR" id="PIRSR000178-1"/>
    </source>
</evidence>
<dbReference type="PANTHER" id="PTHR41910">
    <property type="entry name" value="SUCCINATE DEHYDROGENASE 2 MEMBRANE SUBUNIT SDHC"/>
    <property type="match status" value="1"/>
</dbReference>
<feature type="transmembrane region" description="Helical" evidence="10">
    <location>
        <begin position="91"/>
        <end position="111"/>
    </location>
</feature>
<accession>A0A221SWT0</accession>
<gene>
    <name evidence="11" type="ORF">DFI_08805</name>
</gene>
<evidence type="ECO:0000313" key="11">
    <source>
        <dbReference type="EMBL" id="ASN81088.1"/>
    </source>
</evidence>
<evidence type="ECO:0000256" key="4">
    <source>
        <dbReference type="ARBA" id="ARBA00022692"/>
    </source>
</evidence>
<keyword evidence="3 9" id="KW-0349">Heme</keyword>
<reference evidence="11 12" key="1">
    <citation type="submission" date="2017-05" db="EMBL/GenBank/DDBJ databases">
        <title>The complete genome sequence of Deinococcus ficus isolated from the rhizosphere of the Ficus religiosa L. in Taiwan.</title>
        <authorList>
            <person name="Wu K.-M."/>
            <person name="Liao T.-L."/>
            <person name="Liu Y.-M."/>
            <person name="Young C.-C."/>
            <person name="Tsai S.-F."/>
        </authorList>
    </citation>
    <scope>NUCLEOTIDE SEQUENCE [LARGE SCALE GENOMIC DNA]</scope>
    <source>
        <strain evidence="11 12">CC-FR2-10</strain>
    </source>
</reference>
<evidence type="ECO:0000256" key="6">
    <source>
        <dbReference type="ARBA" id="ARBA00022989"/>
    </source>
</evidence>
<dbReference type="KEGG" id="dfc:DFI_08805"/>
<dbReference type="Pfam" id="PF01127">
    <property type="entry name" value="Sdh_cyt"/>
    <property type="match status" value="1"/>
</dbReference>
<evidence type="ECO:0000313" key="12">
    <source>
        <dbReference type="Proteomes" id="UP000259030"/>
    </source>
</evidence>
<dbReference type="STRING" id="317577.GCA_000419625_02153"/>
<dbReference type="InterPro" id="IPR034804">
    <property type="entry name" value="SQR/QFR_C/D"/>
</dbReference>
<dbReference type="NCBIfam" id="TIGR02970">
    <property type="entry name" value="succ_dehyd_cytB"/>
    <property type="match status" value="1"/>
</dbReference>
<keyword evidence="7 9" id="KW-0408">Iron</keyword>
<feature type="transmembrane region" description="Helical" evidence="10">
    <location>
        <begin position="52"/>
        <end position="70"/>
    </location>
</feature>
<protein>
    <submittedName>
        <fullName evidence="11">Succinate dehydrogenase, cytochrome b556 subunit</fullName>
    </submittedName>
</protein>
<keyword evidence="12" id="KW-1185">Reference proteome</keyword>
<dbReference type="GO" id="GO:0046872">
    <property type="term" value="F:metal ion binding"/>
    <property type="evidence" value="ECO:0007669"/>
    <property type="project" value="UniProtKB-KW"/>
</dbReference>
<dbReference type="RefSeq" id="WP_022801673.1">
    <property type="nucleotide sequence ID" value="NZ_ATTJ01000001.1"/>
</dbReference>
<sequence length="118" mass="13626">MYKGREGQWAFLFHRISGMAILLYLMLHVVSIGSMIFGERAYMRIHETYDLWPFRVGLIGVVAAVVYHSFNGLRIILMDFTGWGVRLQRQLWYVVLAITVLAVAYTAWVNIPRILGGY</sequence>
<evidence type="ECO:0000256" key="7">
    <source>
        <dbReference type="ARBA" id="ARBA00023004"/>
    </source>
</evidence>
<feature type="transmembrane region" description="Helical" evidence="10">
    <location>
        <begin position="12"/>
        <end position="37"/>
    </location>
</feature>
<feature type="binding site" description="axial binding residue" evidence="9">
    <location>
        <position position="68"/>
    </location>
    <ligand>
        <name>heme</name>
        <dbReference type="ChEBI" id="CHEBI:30413"/>
        <note>ligand shared with second transmembrane subunit</note>
    </ligand>
    <ligandPart>
        <name>Fe</name>
        <dbReference type="ChEBI" id="CHEBI:18248"/>
    </ligandPart>
</feature>
<dbReference type="CDD" id="cd03501">
    <property type="entry name" value="SQR_TypeA_SdhC_like"/>
    <property type="match status" value="1"/>
</dbReference>
<dbReference type="AlphaFoldDB" id="A0A221SWT0"/>
<proteinExistence type="inferred from homology"/>
<keyword evidence="8 10" id="KW-0472">Membrane</keyword>
<evidence type="ECO:0000256" key="10">
    <source>
        <dbReference type="SAM" id="Phobius"/>
    </source>
</evidence>
<dbReference type="InterPro" id="IPR039023">
    <property type="entry name" value="SdhC_prok"/>
</dbReference>